<organism evidence="3 4">
    <name type="scientific">Streptomyces luteoverticillatus</name>
    <name type="common">Streptoverticillium luteoverticillatus</name>
    <dbReference type="NCBI Taxonomy" id="66425"/>
    <lineage>
        <taxon>Bacteria</taxon>
        <taxon>Bacillati</taxon>
        <taxon>Actinomycetota</taxon>
        <taxon>Actinomycetes</taxon>
        <taxon>Kitasatosporales</taxon>
        <taxon>Streptomycetaceae</taxon>
        <taxon>Streptomyces</taxon>
    </lineage>
</organism>
<feature type="compositionally biased region" description="Basic and acidic residues" evidence="1">
    <location>
        <begin position="66"/>
        <end position="76"/>
    </location>
</feature>
<dbReference type="EMBL" id="CP034587">
    <property type="protein sequence ID" value="AZQ70268.1"/>
    <property type="molecule type" value="Genomic_DNA"/>
</dbReference>
<evidence type="ECO:0000259" key="2">
    <source>
        <dbReference type="Pfam" id="PF25232"/>
    </source>
</evidence>
<sequence>MPDAIYSMECMTCGAVSEVTDNDAGPGQYWSLSHAGRNSDCRVFKLHTETYWQTEPACGNPHANVKRREPWSEARR</sequence>
<keyword evidence="4" id="KW-1185">Reference proteome</keyword>
<dbReference type="AlphaFoldDB" id="A0A3S9PD90"/>
<dbReference type="InterPro" id="IPR057170">
    <property type="entry name" value="DUF7848"/>
</dbReference>
<name>A0A3S9PD90_STRLT</name>
<dbReference type="Pfam" id="PF25232">
    <property type="entry name" value="DUF7848"/>
    <property type="match status" value="1"/>
</dbReference>
<accession>A0A3S9PD90</accession>
<gene>
    <name evidence="3" type="ORF">EKH77_02710</name>
</gene>
<evidence type="ECO:0000256" key="1">
    <source>
        <dbReference type="SAM" id="MobiDB-lite"/>
    </source>
</evidence>
<reference evidence="3 4" key="1">
    <citation type="submission" date="2018-12" db="EMBL/GenBank/DDBJ databases">
        <title>The whole draft genome of Streptomyce luteoverticillatus CGMCC 15060.</title>
        <authorList>
            <person name="Feng Z."/>
            <person name="Chen G."/>
            <person name="Zhang J."/>
            <person name="Zhu H."/>
            <person name="Yu X."/>
            <person name="Zhang W."/>
            <person name="Zhang X."/>
        </authorList>
    </citation>
    <scope>NUCLEOTIDE SEQUENCE [LARGE SCALE GENOMIC DNA]</scope>
    <source>
        <strain evidence="3 4">CGMCC 15060</strain>
    </source>
</reference>
<feature type="domain" description="DUF7848" evidence="2">
    <location>
        <begin position="2"/>
        <end position="57"/>
    </location>
</feature>
<dbReference type="OrthoDB" id="4236662at2"/>
<dbReference type="Proteomes" id="UP000267900">
    <property type="component" value="Chromosome"/>
</dbReference>
<evidence type="ECO:0000313" key="3">
    <source>
        <dbReference type="EMBL" id="AZQ70268.1"/>
    </source>
</evidence>
<feature type="region of interest" description="Disordered" evidence="1">
    <location>
        <begin position="57"/>
        <end position="76"/>
    </location>
</feature>
<dbReference type="RefSeq" id="WP_126912833.1">
    <property type="nucleotide sequence ID" value="NZ_CP034587.1"/>
</dbReference>
<evidence type="ECO:0000313" key="4">
    <source>
        <dbReference type="Proteomes" id="UP000267900"/>
    </source>
</evidence>
<proteinExistence type="predicted"/>
<protein>
    <recommendedName>
        <fullName evidence="2">DUF7848 domain-containing protein</fullName>
    </recommendedName>
</protein>